<dbReference type="PANTHER" id="PTHR12236:SF95">
    <property type="entry name" value="CUTICULAR PROTEIN 76BD, ISOFORM C-RELATED"/>
    <property type="match status" value="1"/>
</dbReference>
<feature type="chain" id="PRO_5040385831" evidence="3">
    <location>
        <begin position="16"/>
        <end position="401"/>
    </location>
</feature>
<dbReference type="PANTHER" id="PTHR12236">
    <property type="entry name" value="STRUCTURAL CONTITUENT OF CUTICLE"/>
    <property type="match status" value="1"/>
</dbReference>
<dbReference type="EMBL" id="OV121137">
    <property type="protein sequence ID" value="CAH0559096.1"/>
    <property type="molecule type" value="Genomic_DNA"/>
</dbReference>
<keyword evidence="1 2" id="KW-0193">Cuticle</keyword>
<dbReference type="GO" id="GO:0042302">
    <property type="term" value="F:structural constituent of cuticle"/>
    <property type="evidence" value="ECO:0007669"/>
    <property type="project" value="UniProtKB-UniRule"/>
</dbReference>
<dbReference type="GO" id="GO:0005615">
    <property type="term" value="C:extracellular space"/>
    <property type="evidence" value="ECO:0007669"/>
    <property type="project" value="TreeGrafter"/>
</dbReference>
<dbReference type="InterPro" id="IPR051217">
    <property type="entry name" value="Insect_Cuticle_Struc_Prot"/>
</dbReference>
<evidence type="ECO:0000256" key="1">
    <source>
        <dbReference type="ARBA" id="ARBA00022460"/>
    </source>
</evidence>
<dbReference type="Proteomes" id="UP001154078">
    <property type="component" value="Chromosome 6"/>
</dbReference>
<evidence type="ECO:0000313" key="5">
    <source>
        <dbReference type="Proteomes" id="UP001154078"/>
    </source>
</evidence>
<dbReference type="OrthoDB" id="6515429at2759"/>
<dbReference type="PRINTS" id="PR00947">
    <property type="entry name" value="CUTICLE"/>
</dbReference>
<evidence type="ECO:0000313" key="4">
    <source>
        <dbReference type="EMBL" id="CAH0559096.1"/>
    </source>
</evidence>
<proteinExistence type="predicted"/>
<evidence type="ECO:0000256" key="3">
    <source>
        <dbReference type="SAM" id="SignalP"/>
    </source>
</evidence>
<dbReference type="PROSITE" id="PS51155">
    <property type="entry name" value="CHIT_BIND_RR_2"/>
    <property type="match status" value="1"/>
</dbReference>
<keyword evidence="3" id="KW-0732">Signal</keyword>
<feature type="signal peptide" evidence="3">
    <location>
        <begin position="1"/>
        <end position="15"/>
    </location>
</feature>
<evidence type="ECO:0000256" key="2">
    <source>
        <dbReference type="PROSITE-ProRule" id="PRU00497"/>
    </source>
</evidence>
<organism evidence="4 5">
    <name type="scientific">Brassicogethes aeneus</name>
    <name type="common">Rape pollen beetle</name>
    <name type="synonym">Meligethes aeneus</name>
    <dbReference type="NCBI Taxonomy" id="1431903"/>
    <lineage>
        <taxon>Eukaryota</taxon>
        <taxon>Metazoa</taxon>
        <taxon>Ecdysozoa</taxon>
        <taxon>Arthropoda</taxon>
        <taxon>Hexapoda</taxon>
        <taxon>Insecta</taxon>
        <taxon>Pterygota</taxon>
        <taxon>Neoptera</taxon>
        <taxon>Endopterygota</taxon>
        <taxon>Coleoptera</taxon>
        <taxon>Polyphaga</taxon>
        <taxon>Cucujiformia</taxon>
        <taxon>Nitidulidae</taxon>
        <taxon>Meligethinae</taxon>
        <taxon>Brassicogethes</taxon>
    </lineage>
</organism>
<dbReference type="GO" id="GO:0031012">
    <property type="term" value="C:extracellular matrix"/>
    <property type="evidence" value="ECO:0007669"/>
    <property type="project" value="TreeGrafter"/>
</dbReference>
<sequence length="401" mass="45103">MLLFLVCLALSTVVATELGDPSILYQNYHGEYAQSYNDYKPHDYEYGYGVSDPLTGDHKSQWEVKEQGIVRGGYSLLEADGTTRVVEYVADDHGFRAIVKKIDQHGNTKVESHGHPEAHHEVAAAIPVAPTYAAQSPYQTYDGHVHNYIQNVEPVLVQKVAPPPIQIVQKAVAYAPEPLPAPLPVQPIQQEYYQEPYLQKEIAYAPVQQQIVQKSIQYAPVVSKQVIAQPPVHYAPAPLIQNEYISAPAPVVHKQIIPQVQQPIYQNYVAKSPYVVDLNSYGPKSEAVFVQPRAPVYHQPQYQPQYQPQQYQPQYQPEQYQQQQYQQQYEIPQPVLTQNVLTPVAKGISQYQLSPSPITIHPHGESSQSYYGTTGNIGESVPVGYNQQLAYSSPVGQQYYH</sequence>
<dbReference type="PROSITE" id="PS00233">
    <property type="entry name" value="CHIT_BIND_RR_1"/>
    <property type="match status" value="1"/>
</dbReference>
<reference evidence="4" key="1">
    <citation type="submission" date="2021-12" db="EMBL/GenBank/DDBJ databases">
        <authorList>
            <person name="King R."/>
        </authorList>
    </citation>
    <scope>NUCLEOTIDE SEQUENCE</scope>
</reference>
<accession>A0A9P0BCK3</accession>
<dbReference type="InterPro" id="IPR000618">
    <property type="entry name" value="Insect_cuticle"/>
</dbReference>
<dbReference type="AlphaFoldDB" id="A0A9P0BCK3"/>
<protein>
    <submittedName>
        <fullName evidence="4">Uncharacterized protein</fullName>
    </submittedName>
</protein>
<keyword evidence="5" id="KW-1185">Reference proteome</keyword>
<gene>
    <name evidence="4" type="ORF">MELIAE_LOCUS9256</name>
</gene>
<dbReference type="Pfam" id="PF00379">
    <property type="entry name" value="Chitin_bind_4"/>
    <property type="match status" value="1"/>
</dbReference>
<name>A0A9P0BCK3_BRAAE</name>
<dbReference type="InterPro" id="IPR031311">
    <property type="entry name" value="CHIT_BIND_RR_consensus"/>
</dbReference>